<evidence type="ECO:0000256" key="1">
    <source>
        <dbReference type="ARBA" id="ARBA00009986"/>
    </source>
</evidence>
<evidence type="ECO:0000259" key="6">
    <source>
        <dbReference type="Pfam" id="PF00171"/>
    </source>
</evidence>
<dbReference type="GO" id="GO:0006574">
    <property type="term" value="P:L-valine catabolic process"/>
    <property type="evidence" value="ECO:0007669"/>
    <property type="project" value="TreeGrafter"/>
</dbReference>
<dbReference type="InterPro" id="IPR016162">
    <property type="entry name" value="Ald_DH_N"/>
</dbReference>
<dbReference type="SUPFAM" id="SSF53720">
    <property type="entry name" value="ALDH-like"/>
    <property type="match status" value="3"/>
</dbReference>
<dbReference type="PANTHER" id="PTHR43866">
    <property type="entry name" value="MALONATE-SEMIALDEHYDE DEHYDROGENASE"/>
    <property type="match status" value="1"/>
</dbReference>
<dbReference type="InterPro" id="IPR016160">
    <property type="entry name" value="Ald_DH_CS_CYS"/>
</dbReference>
<feature type="domain" description="Aldehyde dehydrogenase" evidence="6">
    <location>
        <begin position="277"/>
        <end position="511"/>
    </location>
</feature>
<feature type="domain" description="Aldehyde dehydrogenase" evidence="6">
    <location>
        <begin position="685"/>
        <end position="865"/>
    </location>
</feature>
<dbReference type="Proteomes" id="UP000823749">
    <property type="component" value="Chromosome 5"/>
</dbReference>
<evidence type="ECO:0000313" key="8">
    <source>
        <dbReference type="Proteomes" id="UP000823749"/>
    </source>
</evidence>
<dbReference type="InterPro" id="IPR015590">
    <property type="entry name" value="Aldehyde_DH_dom"/>
</dbReference>
<dbReference type="InterPro" id="IPR016161">
    <property type="entry name" value="Ald_DH/histidinol_DH"/>
</dbReference>
<dbReference type="FunFam" id="3.40.309.10:FF:000002">
    <property type="entry name" value="Methylmalonate-semialdehyde dehydrogenase (Acylating)"/>
    <property type="match status" value="1"/>
</dbReference>
<gene>
    <name evidence="7" type="ORF">RHGRI_013946</name>
</gene>
<feature type="domain" description="Aldehyde dehydrogenase" evidence="6">
    <location>
        <begin position="551"/>
        <end position="594"/>
    </location>
</feature>
<dbReference type="GO" id="GO:0006210">
    <property type="term" value="P:thymine catabolic process"/>
    <property type="evidence" value="ECO:0007669"/>
    <property type="project" value="TreeGrafter"/>
</dbReference>
<dbReference type="Gene3D" id="3.40.605.10">
    <property type="entry name" value="Aldehyde Dehydrogenase, Chain A, domain 1"/>
    <property type="match status" value="2"/>
</dbReference>
<evidence type="ECO:0000256" key="2">
    <source>
        <dbReference type="ARBA" id="ARBA00013048"/>
    </source>
</evidence>
<evidence type="ECO:0000313" key="7">
    <source>
        <dbReference type="EMBL" id="KAG5548426.1"/>
    </source>
</evidence>
<dbReference type="GO" id="GO:0004491">
    <property type="term" value="F:methylmalonate-semialdehyde dehydrogenase (acylating, NAD) activity"/>
    <property type="evidence" value="ECO:0007669"/>
    <property type="project" value="UniProtKB-EC"/>
</dbReference>
<evidence type="ECO:0000256" key="4">
    <source>
        <dbReference type="ARBA" id="ARBA00023027"/>
    </source>
</evidence>
<dbReference type="Gene3D" id="3.40.309.10">
    <property type="entry name" value="Aldehyde Dehydrogenase, Chain A, domain 2"/>
    <property type="match status" value="2"/>
</dbReference>
<evidence type="ECO:0000256" key="3">
    <source>
        <dbReference type="ARBA" id="ARBA00023002"/>
    </source>
</evidence>
<dbReference type="InterPro" id="IPR016163">
    <property type="entry name" value="Ald_DH_C"/>
</dbReference>
<proteinExistence type="inferred from homology"/>
<dbReference type="Pfam" id="PF00171">
    <property type="entry name" value="Aldedh"/>
    <property type="match status" value="3"/>
</dbReference>
<reference evidence="7" key="1">
    <citation type="submission" date="2020-08" db="EMBL/GenBank/DDBJ databases">
        <title>Plant Genome Project.</title>
        <authorList>
            <person name="Zhang R.-G."/>
        </authorList>
    </citation>
    <scope>NUCLEOTIDE SEQUENCE</scope>
    <source>
        <strain evidence="7">WSP0</strain>
        <tissue evidence="7">Leaf</tissue>
    </source>
</reference>
<keyword evidence="8" id="KW-1185">Reference proteome</keyword>
<feature type="compositionally biased region" description="Polar residues" evidence="5">
    <location>
        <begin position="245"/>
        <end position="263"/>
    </location>
</feature>
<keyword evidence="3" id="KW-0560">Oxidoreductase</keyword>
<dbReference type="CDD" id="cd07085">
    <property type="entry name" value="ALDH_F6_MMSDH"/>
    <property type="match status" value="1"/>
</dbReference>
<feature type="region of interest" description="Disordered" evidence="5">
    <location>
        <begin position="245"/>
        <end position="265"/>
    </location>
</feature>
<dbReference type="GO" id="GO:0005739">
    <property type="term" value="C:mitochondrion"/>
    <property type="evidence" value="ECO:0007669"/>
    <property type="project" value="TreeGrafter"/>
</dbReference>
<comment type="caution">
    <text evidence="7">The sequence shown here is derived from an EMBL/GenBank/DDBJ whole genome shotgun (WGS) entry which is preliminary data.</text>
</comment>
<evidence type="ECO:0000256" key="5">
    <source>
        <dbReference type="SAM" id="MobiDB-lite"/>
    </source>
</evidence>
<name>A0AAV6K7M7_9ERIC</name>
<dbReference type="PANTHER" id="PTHR43866:SF6">
    <property type="entry name" value="METHYLMALONATE-SEMIALDEHYDE DEHYDROGENASE (COA ACYLATING)"/>
    <property type="match status" value="1"/>
</dbReference>
<dbReference type="FunFam" id="3.40.605.10:FF:000003">
    <property type="entry name" value="Methylmalonate-semialdehyde dehydrogenase [acylating]"/>
    <property type="match status" value="1"/>
</dbReference>
<dbReference type="InterPro" id="IPR010061">
    <property type="entry name" value="MeMal-semiAld_DH"/>
</dbReference>
<dbReference type="EC" id="1.2.1.27" evidence="2"/>
<dbReference type="PROSITE" id="PS00070">
    <property type="entry name" value="ALDEHYDE_DEHYDR_CYS"/>
    <property type="match status" value="1"/>
</dbReference>
<protein>
    <recommendedName>
        <fullName evidence="2">methylmalonate-semialdehyde dehydrogenase (CoA acylating)</fullName>
        <ecNumber evidence="2">1.2.1.27</ecNumber>
    </recommendedName>
</protein>
<comment type="similarity">
    <text evidence="1">Belongs to the aldehyde dehydrogenase family.</text>
</comment>
<organism evidence="7 8">
    <name type="scientific">Rhododendron griersonianum</name>
    <dbReference type="NCBI Taxonomy" id="479676"/>
    <lineage>
        <taxon>Eukaryota</taxon>
        <taxon>Viridiplantae</taxon>
        <taxon>Streptophyta</taxon>
        <taxon>Embryophyta</taxon>
        <taxon>Tracheophyta</taxon>
        <taxon>Spermatophyta</taxon>
        <taxon>Magnoliopsida</taxon>
        <taxon>eudicotyledons</taxon>
        <taxon>Gunneridae</taxon>
        <taxon>Pentapetalae</taxon>
        <taxon>asterids</taxon>
        <taxon>Ericales</taxon>
        <taxon>Ericaceae</taxon>
        <taxon>Ericoideae</taxon>
        <taxon>Rhodoreae</taxon>
        <taxon>Rhododendron</taxon>
    </lineage>
</organism>
<keyword evidence="4" id="KW-0520">NAD</keyword>
<sequence length="900" mass="98950">MLPPPPGSFLDREELIQHVGEFALSQGYVVTIKQSRKDRDVILGCDRGGVYRSRRKTIDEASGENARKRKTGSRLTNCPFECLGKKDDGFWVLTIKNGSHNHEPLKDISEHPSARRFSESEVLLIKEMTEAGLKPRQILKRLRQSNPELLSTPKHVYNIKSRLRQGNPTGYSPSRQDMYYTTTAYQVPFFTVTSYEVPFFDRWEFFSLNVGFHQPGETFKICFKQDAFGEGYWKVKRFKTLRPQTSGVGNSNLPTTSEPSWRQRNPPRVPNLIAGRFVDSQSLASIDVINPASQQVVCQVPLTTPEEFKAAVFAAKRAFSSWRSTPVTTRQRIMFKLQELIRRDIDKLAVNITSEQGKTLKDSYSEVLRGLEVVEHACGMASLQMGEFASNISYGTDSYSIREPLGVCAGICPYNFPAMVPLWMFPIAVTCGNTFILKPCERDPGASVILAELAVEAGLPKGVLNIVHGTHDIMNSICDDDDIKAVSFVGSDTAGAYVFERASASGKRVQVVADYLALGTNMHIPCNLWASILTSTPVIVNKIWMIDYSLQCNRGAKNHAIVMPDASMDTTLNALVATGFGAAGQRCMAISTVVFVGGSNLWASLPSLWSTSHPVRNSCKIRGGGVTGCKEMTLAWHPSEGVADTYLGSRCSRLDWQGLWFRECGVRRCLTTWSGGLIVYLVREDKLVELAKSLIVNAGTESDADLGPVISKQAKERLCRLIQSGIDSGAKLALDGRNIVVPRYELGNFIGPTILSDVRVEMECYKEEIFGPVLLCMEVGADSLEEAINLINRNKYSSGASIFTTSAAAASKFQSEIEAGQVGINVPVAAPLPFFSSNGSKASFSGDLNFSGKAGLHFYTKVKTVTRQWQDFPSSDGVSLGNTESLAFTTSDGSQQIQDA</sequence>
<dbReference type="AlphaFoldDB" id="A0AAV6K7M7"/>
<accession>A0AAV6K7M7</accession>
<dbReference type="EMBL" id="JACTNZ010000005">
    <property type="protein sequence ID" value="KAG5548426.1"/>
    <property type="molecule type" value="Genomic_DNA"/>
</dbReference>